<dbReference type="RefSeq" id="XP_013324137.1">
    <property type="nucleotide sequence ID" value="XM_013468683.1"/>
</dbReference>
<feature type="compositionally biased region" description="Pro residues" evidence="1">
    <location>
        <begin position="326"/>
        <end position="342"/>
    </location>
</feature>
<evidence type="ECO:0000256" key="1">
    <source>
        <dbReference type="SAM" id="MobiDB-lite"/>
    </source>
</evidence>
<reference evidence="2 3" key="1">
    <citation type="submission" date="2015-04" db="EMBL/GenBank/DDBJ databases">
        <authorList>
            <person name="Heijne W.H."/>
            <person name="Fedorova N.D."/>
            <person name="Nierman W.C."/>
            <person name="Vollebregt A.W."/>
            <person name="Zhao Z."/>
            <person name="Wu L."/>
            <person name="Kumar M."/>
            <person name="Stam H."/>
            <person name="van den Berg M.A."/>
            <person name="Pel H.J."/>
        </authorList>
    </citation>
    <scope>NUCLEOTIDE SEQUENCE [LARGE SCALE GENOMIC DNA]</scope>
    <source>
        <strain evidence="2 3">CBS 393.64</strain>
    </source>
</reference>
<dbReference type="OrthoDB" id="21449at2759"/>
<gene>
    <name evidence="2" type="ORF">T310_8539</name>
</gene>
<dbReference type="Proteomes" id="UP000053958">
    <property type="component" value="Unassembled WGS sequence"/>
</dbReference>
<feature type="compositionally biased region" description="Pro residues" evidence="1">
    <location>
        <begin position="1"/>
        <end position="10"/>
    </location>
</feature>
<dbReference type="PANTHER" id="PTHR15398">
    <property type="entry name" value="BROMODOMAIN-CONTAINING PROTEIN 8"/>
    <property type="match status" value="1"/>
</dbReference>
<name>A0A0F4YHE9_RASE3</name>
<sequence length="405" mass="43748">MMPDGSPPALPSNRSAPNTISQINQTAPVPVPESTATTRCPSTRDAYLSSTDPHRIDSPRFPFWATAASSSIVAPITETPLVSGRLDGQWGMPPLSAYTPFESLLFFQSLAAHDTRPASFAAISDALRNNPFIRENEAFDANRLSPEALEELYTTLMQEWIEQNRSPSASVADQNGVSTANPKKRKISSPTVDHVGVVDLAKSHAMIVPGLVSQLYARYKERVTREIREEERRYREIREEIEQLQRQEVVEEHAEPVPQDVTAPKGPEEPPQVAPPAPDAMDLDVKEEKQAQAPDAAVSKPPQEPSEQKPETAQVQQPAKVDIPQQPVPSPNPPQPAVPSPPHQQQEQAPPPAPPPPAAPAPPTEVATVPQTKPDITSQQPPSGGLTVSTGPPPQPSLVNGNPPA</sequence>
<feature type="compositionally biased region" description="Polar residues" evidence="1">
    <location>
        <begin position="12"/>
        <end position="27"/>
    </location>
</feature>
<dbReference type="GO" id="GO:0035267">
    <property type="term" value="C:NuA4 histone acetyltransferase complex"/>
    <property type="evidence" value="ECO:0007669"/>
    <property type="project" value="TreeGrafter"/>
</dbReference>
<feature type="compositionally biased region" description="Pro residues" evidence="1">
    <location>
        <begin position="269"/>
        <end position="278"/>
    </location>
</feature>
<dbReference type="PANTHER" id="PTHR15398:SF4">
    <property type="entry name" value="BROMODOMAIN-CONTAINING PROTEIN 8 ISOFORM X1"/>
    <property type="match status" value="1"/>
</dbReference>
<feature type="region of interest" description="Disordered" evidence="1">
    <location>
        <begin position="166"/>
        <end position="188"/>
    </location>
</feature>
<feature type="region of interest" description="Disordered" evidence="1">
    <location>
        <begin position="1"/>
        <end position="53"/>
    </location>
</feature>
<dbReference type="GeneID" id="25320795"/>
<proteinExistence type="predicted"/>
<comment type="caution">
    <text evidence="2">The sequence shown here is derived from an EMBL/GenBank/DDBJ whole genome shotgun (WGS) entry which is preliminary data.</text>
</comment>
<feature type="compositionally biased region" description="Polar residues" evidence="1">
    <location>
        <begin position="374"/>
        <end position="390"/>
    </location>
</feature>
<protein>
    <submittedName>
        <fullName evidence="2">Uncharacterized protein</fullName>
    </submittedName>
</protein>
<organism evidence="2 3">
    <name type="scientific">Rasamsonia emersonii (strain ATCC 16479 / CBS 393.64 / IMI 116815)</name>
    <dbReference type="NCBI Taxonomy" id="1408163"/>
    <lineage>
        <taxon>Eukaryota</taxon>
        <taxon>Fungi</taxon>
        <taxon>Dikarya</taxon>
        <taxon>Ascomycota</taxon>
        <taxon>Pezizomycotina</taxon>
        <taxon>Eurotiomycetes</taxon>
        <taxon>Eurotiomycetidae</taxon>
        <taxon>Eurotiales</taxon>
        <taxon>Trichocomaceae</taxon>
        <taxon>Rasamsonia</taxon>
    </lineage>
</organism>
<evidence type="ECO:0000313" key="2">
    <source>
        <dbReference type="EMBL" id="KKA17525.1"/>
    </source>
</evidence>
<feature type="compositionally biased region" description="Pro residues" evidence="1">
    <location>
        <begin position="349"/>
        <end position="363"/>
    </location>
</feature>
<feature type="compositionally biased region" description="Polar residues" evidence="1">
    <location>
        <begin position="166"/>
        <end position="181"/>
    </location>
</feature>
<evidence type="ECO:0000313" key="3">
    <source>
        <dbReference type="Proteomes" id="UP000053958"/>
    </source>
</evidence>
<dbReference type="EMBL" id="LASV01000632">
    <property type="protein sequence ID" value="KKA17525.1"/>
    <property type="molecule type" value="Genomic_DNA"/>
</dbReference>
<dbReference type="AlphaFoldDB" id="A0A0F4YHE9"/>
<keyword evidence="3" id="KW-1185">Reference proteome</keyword>
<accession>A0A0F4YHE9</accession>
<feature type="region of interest" description="Disordered" evidence="1">
    <location>
        <begin position="247"/>
        <end position="405"/>
    </location>
</feature>
<feature type="non-terminal residue" evidence="2">
    <location>
        <position position="405"/>
    </location>
</feature>